<keyword evidence="10" id="KW-1185">Reference proteome</keyword>
<protein>
    <recommendedName>
        <fullName evidence="8">Ribonuclease VapC</fullName>
        <shortName evidence="8">RNase VapC</shortName>
        <ecNumber evidence="8">3.1.-.-</ecNumber>
    </recommendedName>
    <alternativeName>
        <fullName evidence="8">Toxin VapC</fullName>
    </alternativeName>
</protein>
<reference evidence="9 10" key="1">
    <citation type="submission" date="2020-12" db="EMBL/GenBank/DDBJ databases">
        <title>Complete genome sequence of Mycobacterium heckeshornense JCM 15655T, closely related to a pathogenic non-tuberculous mycobacterial species Mycobacterium xenopi.</title>
        <authorList>
            <person name="Yoshida M."/>
            <person name="Fukano H."/>
            <person name="Asakura T."/>
            <person name="Suzuki M."/>
            <person name="Hoshino Y."/>
        </authorList>
    </citation>
    <scope>NUCLEOTIDE SEQUENCE [LARGE SCALE GENOMIC DNA]</scope>
    <source>
        <strain evidence="9 10">JCM 15655</strain>
    </source>
</reference>
<evidence type="ECO:0000256" key="2">
    <source>
        <dbReference type="ARBA" id="ARBA00022649"/>
    </source>
</evidence>
<dbReference type="EC" id="3.1.-.-" evidence="8"/>
<dbReference type="STRING" id="110505.ACT16_05965"/>
<dbReference type="GO" id="GO:0004540">
    <property type="term" value="F:RNA nuclease activity"/>
    <property type="evidence" value="ECO:0007669"/>
    <property type="project" value="InterPro"/>
</dbReference>
<dbReference type="OrthoDB" id="9799448at2"/>
<dbReference type="Gene3D" id="3.40.50.1010">
    <property type="entry name" value="5'-nuclease"/>
    <property type="match status" value="1"/>
</dbReference>
<dbReference type="Pfam" id="PF01850">
    <property type="entry name" value="PIN"/>
    <property type="match status" value="1"/>
</dbReference>
<comment type="cofactor">
    <cofactor evidence="1 8">
        <name>Mg(2+)</name>
        <dbReference type="ChEBI" id="CHEBI:18420"/>
    </cofactor>
</comment>
<comment type="similarity">
    <text evidence="7 8">Belongs to the PINc/VapC protein family.</text>
</comment>
<gene>
    <name evidence="8" type="primary">vapC</name>
    <name evidence="9" type="ORF">MHEC_45670</name>
</gene>
<evidence type="ECO:0000256" key="3">
    <source>
        <dbReference type="ARBA" id="ARBA00022722"/>
    </source>
</evidence>
<evidence type="ECO:0000313" key="10">
    <source>
        <dbReference type="Proteomes" id="UP000595446"/>
    </source>
</evidence>
<dbReference type="GO" id="GO:0090729">
    <property type="term" value="F:toxin activity"/>
    <property type="evidence" value="ECO:0007669"/>
    <property type="project" value="UniProtKB-KW"/>
</dbReference>
<dbReference type="PANTHER" id="PTHR33653:SF1">
    <property type="entry name" value="RIBONUCLEASE VAPC2"/>
    <property type="match status" value="1"/>
</dbReference>
<sequence length="137" mass="14682">MTEVQAEVGLLDTSIFIARESGRAIAKLPKRVALSVITIGELQLGVLSARDPITRSRRADTLALARAADPIPISEAVMVSWARLIVDCRDAGLQRAVKLTDTLIAATAIEHQLPVVTQDDDFDQIALACPALSVIKV</sequence>
<dbReference type="EMBL" id="AP024237">
    <property type="protein sequence ID" value="BCO38134.1"/>
    <property type="molecule type" value="Genomic_DNA"/>
</dbReference>
<evidence type="ECO:0000256" key="1">
    <source>
        <dbReference type="ARBA" id="ARBA00001946"/>
    </source>
</evidence>
<evidence type="ECO:0000256" key="7">
    <source>
        <dbReference type="ARBA" id="ARBA00038093"/>
    </source>
</evidence>
<dbReference type="PANTHER" id="PTHR33653">
    <property type="entry name" value="RIBONUCLEASE VAPC2"/>
    <property type="match status" value="1"/>
</dbReference>
<organism evidence="9 10">
    <name type="scientific">Mycobacterium heckeshornense</name>
    <dbReference type="NCBI Taxonomy" id="110505"/>
    <lineage>
        <taxon>Bacteria</taxon>
        <taxon>Bacillati</taxon>
        <taxon>Actinomycetota</taxon>
        <taxon>Actinomycetes</taxon>
        <taxon>Mycobacteriales</taxon>
        <taxon>Mycobacteriaceae</taxon>
        <taxon>Mycobacterium</taxon>
    </lineage>
</organism>
<keyword evidence="2 8" id="KW-1277">Toxin-antitoxin system</keyword>
<dbReference type="InterPro" id="IPR022907">
    <property type="entry name" value="VapC_family"/>
</dbReference>
<evidence type="ECO:0000313" key="9">
    <source>
        <dbReference type="EMBL" id="BCO38134.1"/>
    </source>
</evidence>
<proteinExistence type="inferred from homology"/>
<dbReference type="InterPro" id="IPR029060">
    <property type="entry name" value="PIN-like_dom_sf"/>
</dbReference>
<evidence type="ECO:0000256" key="5">
    <source>
        <dbReference type="ARBA" id="ARBA00022801"/>
    </source>
</evidence>
<feature type="binding site" evidence="8">
    <location>
        <position position="12"/>
    </location>
    <ligand>
        <name>Mg(2+)</name>
        <dbReference type="ChEBI" id="CHEBI:18420"/>
    </ligand>
</feature>
<dbReference type="GO" id="GO:0000287">
    <property type="term" value="F:magnesium ion binding"/>
    <property type="evidence" value="ECO:0007669"/>
    <property type="project" value="UniProtKB-UniRule"/>
</dbReference>
<dbReference type="InterPro" id="IPR050556">
    <property type="entry name" value="Type_II_TA_system_RNase"/>
</dbReference>
<accession>A0A2G8BBY7</accession>
<keyword evidence="3 8" id="KW-0540">Nuclease</keyword>
<keyword evidence="6 8" id="KW-0460">Magnesium</keyword>
<keyword evidence="5 8" id="KW-0378">Hydrolase</keyword>
<keyword evidence="8" id="KW-0800">Toxin</keyword>
<dbReference type="AlphaFoldDB" id="A0A2G8BBY7"/>
<feature type="binding site" evidence="8">
    <location>
        <position position="101"/>
    </location>
    <ligand>
        <name>Mg(2+)</name>
        <dbReference type="ChEBI" id="CHEBI:18420"/>
    </ligand>
</feature>
<comment type="function">
    <text evidence="8">Toxic component of a toxin-antitoxin (TA) system. An RNase.</text>
</comment>
<evidence type="ECO:0000256" key="6">
    <source>
        <dbReference type="ARBA" id="ARBA00022842"/>
    </source>
</evidence>
<name>A0A2G8BBY7_9MYCO</name>
<keyword evidence="4 8" id="KW-0479">Metal-binding</keyword>
<dbReference type="InterPro" id="IPR002716">
    <property type="entry name" value="PIN_dom"/>
</dbReference>
<dbReference type="SUPFAM" id="SSF88723">
    <property type="entry name" value="PIN domain-like"/>
    <property type="match status" value="1"/>
</dbReference>
<evidence type="ECO:0000256" key="4">
    <source>
        <dbReference type="ARBA" id="ARBA00022723"/>
    </source>
</evidence>
<dbReference type="GO" id="GO:0016787">
    <property type="term" value="F:hydrolase activity"/>
    <property type="evidence" value="ECO:0007669"/>
    <property type="project" value="UniProtKB-KW"/>
</dbReference>
<dbReference type="Proteomes" id="UP000595446">
    <property type="component" value="Chromosome"/>
</dbReference>
<evidence type="ECO:0000256" key="8">
    <source>
        <dbReference type="HAMAP-Rule" id="MF_00265"/>
    </source>
</evidence>
<dbReference type="HAMAP" id="MF_00265">
    <property type="entry name" value="VapC_Nob1"/>
    <property type="match status" value="1"/>
</dbReference>